<dbReference type="GO" id="GO:0003700">
    <property type="term" value="F:DNA-binding transcription factor activity"/>
    <property type="evidence" value="ECO:0007669"/>
    <property type="project" value="InterPro"/>
</dbReference>
<gene>
    <name evidence="2" type="ORF">FPZ08_11950</name>
</gene>
<dbReference type="EMBL" id="CP042304">
    <property type="protein sequence ID" value="QDZ13275.1"/>
    <property type="molecule type" value="Genomic_DNA"/>
</dbReference>
<dbReference type="Gene3D" id="1.10.10.10">
    <property type="entry name" value="Winged helix-like DNA-binding domain superfamily/Winged helix DNA-binding domain"/>
    <property type="match status" value="1"/>
</dbReference>
<name>A0A5B8M0E0_9HYPH</name>
<keyword evidence="3" id="KW-1185">Reference proteome</keyword>
<reference evidence="2 3" key="1">
    <citation type="submission" date="2019-07" db="EMBL/GenBank/DDBJ databases">
        <title>Full genome sequence of Devosia sp. Gsoil 520.</title>
        <authorList>
            <person name="Im W.-T."/>
        </authorList>
    </citation>
    <scope>NUCLEOTIDE SEQUENCE [LARGE SCALE GENOMIC DNA]</scope>
    <source>
        <strain evidence="2 3">Gsoil 520</strain>
    </source>
</reference>
<dbReference type="Pfam" id="PF01022">
    <property type="entry name" value="HTH_5"/>
    <property type="match status" value="1"/>
</dbReference>
<dbReference type="KEGG" id="dea:FPZ08_11950"/>
<evidence type="ECO:0000259" key="1">
    <source>
        <dbReference type="PROSITE" id="PS50987"/>
    </source>
</evidence>
<evidence type="ECO:0000313" key="2">
    <source>
        <dbReference type="EMBL" id="QDZ13275.1"/>
    </source>
</evidence>
<dbReference type="InterPro" id="IPR036388">
    <property type="entry name" value="WH-like_DNA-bd_sf"/>
</dbReference>
<dbReference type="NCBIfam" id="NF033788">
    <property type="entry name" value="HTH_metalloreg"/>
    <property type="match status" value="1"/>
</dbReference>
<sequence>MQTEQAQLDRLFQSLADPYRRAMVTRLVEGPASMSELSAMLHLALPSTLKHLQVLENGGMVASSKQGRVRTFAIDKQGLAAMQAWLTEHQRQLNAGFDRLEALMRATPEENEP</sequence>
<protein>
    <submittedName>
        <fullName evidence="2">Winged helix-turn-helix transcriptional regulator</fullName>
    </submittedName>
</protein>
<dbReference type="PANTHER" id="PTHR38600:SF2">
    <property type="entry name" value="SLL0088 PROTEIN"/>
    <property type="match status" value="1"/>
</dbReference>
<dbReference type="SMART" id="SM00418">
    <property type="entry name" value="HTH_ARSR"/>
    <property type="match status" value="1"/>
</dbReference>
<organism evidence="2 3">
    <name type="scientific">Devosia ginsengisoli</name>
    <dbReference type="NCBI Taxonomy" id="400770"/>
    <lineage>
        <taxon>Bacteria</taxon>
        <taxon>Pseudomonadati</taxon>
        <taxon>Pseudomonadota</taxon>
        <taxon>Alphaproteobacteria</taxon>
        <taxon>Hyphomicrobiales</taxon>
        <taxon>Devosiaceae</taxon>
        <taxon>Devosia</taxon>
    </lineage>
</organism>
<dbReference type="PRINTS" id="PR00778">
    <property type="entry name" value="HTHARSR"/>
</dbReference>
<dbReference type="SUPFAM" id="SSF46785">
    <property type="entry name" value="Winged helix' DNA-binding domain"/>
    <property type="match status" value="1"/>
</dbReference>
<feature type="domain" description="HTH arsR-type" evidence="1">
    <location>
        <begin position="1"/>
        <end position="94"/>
    </location>
</feature>
<dbReference type="PROSITE" id="PS50987">
    <property type="entry name" value="HTH_ARSR_2"/>
    <property type="match status" value="1"/>
</dbReference>
<proteinExistence type="predicted"/>
<dbReference type="Proteomes" id="UP000315364">
    <property type="component" value="Chromosome"/>
</dbReference>
<dbReference type="AlphaFoldDB" id="A0A5B8M0E0"/>
<dbReference type="InterPro" id="IPR011991">
    <property type="entry name" value="ArsR-like_HTH"/>
</dbReference>
<dbReference type="OrthoDB" id="9798998at2"/>
<accession>A0A5B8M0E0</accession>
<evidence type="ECO:0000313" key="3">
    <source>
        <dbReference type="Proteomes" id="UP000315364"/>
    </source>
</evidence>
<dbReference type="PANTHER" id="PTHR38600">
    <property type="entry name" value="TRANSCRIPTIONAL REGULATORY PROTEIN"/>
    <property type="match status" value="1"/>
</dbReference>
<dbReference type="InterPro" id="IPR001845">
    <property type="entry name" value="HTH_ArsR_DNA-bd_dom"/>
</dbReference>
<dbReference type="CDD" id="cd00090">
    <property type="entry name" value="HTH_ARSR"/>
    <property type="match status" value="1"/>
</dbReference>
<dbReference type="InterPro" id="IPR036390">
    <property type="entry name" value="WH_DNA-bd_sf"/>
</dbReference>